<dbReference type="PROSITE" id="PS51257">
    <property type="entry name" value="PROKAR_LIPOPROTEIN"/>
    <property type="match status" value="1"/>
</dbReference>
<dbReference type="AlphaFoldDB" id="A0A078L2S8"/>
<feature type="chain" id="PRO_5009744195" evidence="1">
    <location>
        <begin position="25"/>
        <end position="140"/>
    </location>
</feature>
<protein>
    <submittedName>
        <fullName evidence="2">Uncharacterized protein</fullName>
    </submittedName>
</protein>
<accession>A0A078L2S8</accession>
<proteinExistence type="predicted"/>
<keyword evidence="1" id="KW-0732">Signal</keyword>
<evidence type="ECO:0000313" key="3">
    <source>
        <dbReference type="Proteomes" id="UP000044071"/>
    </source>
</evidence>
<dbReference type="EMBL" id="CCSB01000005">
    <property type="protein sequence ID" value="CDZ79476.1"/>
    <property type="molecule type" value="Genomic_DNA"/>
</dbReference>
<keyword evidence="3" id="KW-1185">Reference proteome</keyword>
<reference evidence="2 3" key="1">
    <citation type="submission" date="2014-06" db="EMBL/GenBank/DDBJ databases">
        <authorList>
            <person name="Urmite Genomes Urmite Genomes"/>
        </authorList>
    </citation>
    <scope>NUCLEOTIDE SEQUENCE [LARGE SCALE GENOMIC DNA]</scope>
</reference>
<organism evidence="2 3">
    <name type="scientific">Legionella massiliensis</name>
    <dbReference type="NCBI Taxonomy" id="1034943"/>
    <lineage>
        <taxon>Bacteria</taxon>
        <taxon>Pseudomonadati</taxon>
        <taxon>Pseudomonadota</taxon>
        <taxon>Gammaproteobacteria</taxon>
        <taxon>Legionellales</taxon>
        <taxon>Legionellaceae</taxon>
        <taxon>Legionella</taxon>
    </lineage>
</organism>
<sequence length="140" mass="15166">MNKKRPVLLASSIVLSLACSVSFAANIPVGWGIPQPVNQFKENDVLIFPAFAPSKNTTWTVSCFTIGGANAVLSGIMRVIPAESDKEHHEFEFDIAHYPGASTPALTNALSTNMNLQYTINKISSNPGIDEIYCHVTESQ</sequence>
<name>A0A078L2S8_9GAMM</name>
<feature type="signal peptide" evidence="1">
    <location>
        <begin position="1"/>
        <end position="24"/>
    </location>
</feature>
<evidence type="ECO:0000256" key="1">
    <source>
        <dbReference type="SAM" id="SignalP"/>
    </source>
</evidence>
<dbReference type="Proteomes" id="UP000044071">
    <property type="component" value="Unassembled WGS sequence"/>
</dbReference>
<gene>
    <name evidence="2" type="ORF">BN59_03794</name>
</gene>
<evidence type="ECO:0000313" key="2">
    <source>
        <dbReference type="EMBL" id="CDZ79476.1"/>
    </source>
</evidence>